<evidence type="ECO:0008006" key="3">
    <source>
        <dbReference type="Google" id="ProtNLM"/>
    </source>
</evidence>
<dbReference type="RefSeq" id="WP_354695938.1">
    <property type="nucleotide sequence ID" value="NZ_JAZHOG010000008.1"/>
</dbReference>
<sequence length="161" mass="18075">MRFGQGRGDSVAELLERYGLRIVKVDAGTSIPGSFWGDEEAGLQGNGVWVRDDTPIHSVLHEACHYVCMDPGRRNGLDTDAGGDYDEENAVCYLQILLADEIPGLGRNRMMADMDRWGYSFRLGSAAAWFSRDAEDARAWLRRHGLIDPQDRPAFRLRESD</sequence>
<protein>
    <recommendedName>
        <fullName evidence="3">IrrE N-terminal-like domain-containing protein</fullName>
    </recommendedName>
</protein>
<proteinExistence type="predicted"/>
<dbReference type="AlphaFoldDB" id="A0AAW9RJ60"/>
<accession>A0AAW9RJ60</accession>
<name>A0AAW9RJ60_9GAMM</name>
<gene>
    <name evidence="1" type="ORF">V3330_12260</name>
</gene>
<comment type="caution">
    <text evidence="1">The sequence shown here is derived from an EMBL/GenBank/DDBJ whole genome shotgun (WGS) entry which is preliminary data.</text>
</comment>
<organism evidence="1 2">
    <name type="scientific">Elongatibacter sediminis</name>
    <dbReference type="NCBI Taxonomy" id="3119006"/>
    <lineage>
        <taxon>Bacteria</taxon>
        <taxon>Pseudomonadati</taxon>
        <taxon>Pseudomonadota</taxon>
        <taxon>Gammaproteobacteria</taxon>
        <taxon>Chromatiales</taxon>
        <taxon>Wenzhouxiangellaceae</taxon>
        <taxon>Elongatibacter</taxon>
    </lineage>
</organism>
<dbReference type="EMBL" id="JAZHOG010000008">
    <property type="protein sequence ID" value="MEJ8568400.1"/>
    <property type="molecule type" value="Genomic_DNA"/>
</dbReference>
<keyword evidence="2" id="KW-1185">Reference proteome</keyword>
<reference evidence="1 2" key="1">
    <citation type="submission" date="2024-02" db="EMBL/GenBank/DDBJ databases">
        <title>A novel Wenzhouxiangellaceae bacterium, isolated from coastal sediments.</title>
        <authorList>
            <person name="Du Z.-J."/>
            <person name="Ye Y.-Q."/>
            <person name="Zhang X.-Y."/>
        </authorList>
    </citation>
    <scope>NUCLEOTIDE SEQUENCE [LARGE SCALE GENOMIC DNA]</scope>
    <source>
        <strain evidence="1 2">CH-27</strain>
    </source>
</reference>
<dbReference type="Proteomes" id="UP001359886">
    <property type="component" value="Unassembled WGS sequence"/>
</dbReference>
<evidence type="ECO:0000313" key="1">
    <source>
        <dbReference type="EMBL" id="MEJ8568400.1"/>
    </source>
</evidence>
<evidence type="ECO:0000313" key="2">
    <source>
        <dbReference type="Proteomes" id="UP001359886"/>
    </source>
</evidence>